<evidence type="ECO:0000256" key="3">
    <source>
        <dbReference type="ARBA" id="ARBA00012662"/>
    </source>
</evidence>
<dbReference type="PIRSF" id="PIRSF001092">
    <property type="entry name" value="Alpha-L-fucosidase"/>
    <property type="match status" value="1"/>
</dbReference>
<protein>
    <recommendedName>
        <fullName evidence="3">alpha-L-fucosidase</fullName>
        <ecNumber evidence="3">3.2.1.51</ecNumber>
    </recommendedName>
</protein>
<dbReference type="InterPro" id="IPR016286">
    <property type="entry name" value="FUC_metazoa-typ"/>
</dbReference>
<evidence type="ECO:0000313" key="10">
    <source>
        <dbReference type="Proteomes" id="UP000746690"/>
    </source>
</evidence>
<keyword evidence="6" id="KW-0326">Glycosidase</keyword>
<proteinExistence type="inferred from homology"/>
<accession>A0ABX1S025</accession>
<dbReference type="InterPro" id="IPR031919">
    <property type="entry name" value="Fucosidase_C"/>
</dbReference>
<keyword evidence="5" id="KW-0378">Hydrolase</keyword>
<dbReference type="Pfam" id="PF16757">
    <property type="entry name" value="Fucosidase_C"/>
    <property type="match status" value="1"/>
</dbReference>
<dbReference type="EMBL" id="JABBHF010000007">
    <property type="protein sequence ID" value="NMH88393.1"/>
    <property type="molecule type" value="Genomic_DNA"/>
</dbReference>
<dbReference type="EC" id="3.2.1.51" evidence="3"/>
<dbReference type="Gene3D" id="2.60.40.1180">
    <property type="entry name" value="Golgi alpha-mannosidase II"/>
    <property type="match status" value="1"/>
</dbReference>
<evidence type="ECO:0000313" key="9">
    <source>
        <dbReference type="EMBL" id="NMH88393.1"/>
    </source>
</evidence>
<dbReference type="InterPro" id="IPR000933">
    <property type="entry name" value="Glyco_hydro_29"/>
</dbReference>
<dbReference type="Proteomes" id="UP000746690">
    <property type="component" value="Unassembled WGS sequence"/>
</dbReference>
<reference evidence="9 10" key="1">
    <citation type="submission" date="2020-04" db="EMBL/GenBank/DDBJ databases">
        <title>A Flavivirga sp. nov.</title>
        <authorList>
            <person name="Sun X."/>
        </authorList>
    </citation>
    <scope>NUCLEOTIDE SEQUENCE [LARGE SCALE GENOMIC DNA]</scope>
    <source>
        <strain evidence="9 10">Y03</strain>
    </source>
</reference>
<gene>
    <name evidence="9" type="ORF">HHX25_12835</name>
</gene>
<dbReference type="Gene3D" id="3.20.20.80">
    <property type="entry name" value="Glycosidases"/>
    <property type="match status" value="1"/>
</dbReference>
<dbReference type="InterPro" id="IPR013780">
    <property type="entry name" value="Glyco_hydro_b"/>
</dbReference>
<dbReference type="InterPro" id="IPR017853">
    <property type="entry name" value="GH"/>
</dbReference>
<dbReference type="PRINTS" id="PR00741">
    <property type="entry name" value="GLHYDRLASE29"/>
</dbReference>
<dbReference type="PANTHER" id="PTHR10030">
    <property type="entry name" value="ALPHA-L-FUCOSIDASE"/>
    <property type="match status" value="1"/>
</dbReference>
<dbReference type="PROSITE" id="PS51257">
    <property type="entry name" value="PROKAR_LIPOPROTEIN"/>
    <property type="match status" value="1"/>
</dbReference>
<organism evidence="9 10">
    <name type="scientific">Flavivirga algicola</name>
    <dbReference type="NCBI Taxonomy" id="2729136"/>
    <lineage>
        <taxon>Bacteria</taxon>
        <taxon>Pseudomonadati</taxon>
        <taxon>Bacteroidota</taxon>
        <taxon>Flavobacteriia</taxon>
        <taxon>Flavobacteriales</taxon>
        <taxon>Flavobacteriaceae</taxon>
        <taxon>Flavivirga</taxon>
    </lineage>
</organism>
<evidence type="ECO:0000256" key="1">
    <source>
        <dbReference type="ARBA" id="ARBA00004071"/>
    </source>
</evidence>
<comment type="function">
    <text evidence="1">Alpha-L-fucosidase is responsible for hydrolyzing the alpha-1,6-linked fucose joined to the reducing-end N-acetylglucosamine of the carbohydrate moieties of glycoproteins.</text>
</comment>
<feature type="domain" description="Alpha-L-fucosidase C-terminal" evidence="8">
    <location>
        <begin position="429"/>
        <end position="509"/>
    </location>
</feature>
<evidence type="ECO:0000256" key="5">
    <source>
        <dbReference type="ARBA" id="ARBA00022801"/>
    </source>
</evidence>
<evidence type="ECO:0000256" key="6">
    <source>
        <dbReference type="ARBA" id="ARBA00023295"/>
    </source>
</evidence>
<dbReference type="PANTHER" id="PTHR10030:SF37">
    <property type="entry name" value="ALPHA-L-FUCOSIDASE-RELATED"/>
    <property type="match status" value="1"/>
</dbReference>
<name>A0ABX1S025_9FLAO</name>
<evidence type="ECO:0000256" key="2">
    <source>
        <dbReference type="ARBA" id="ARBA00007951"/>
    </source>
</evidence>
<comment type="caution">
    <text evidence="9">The sequence shown here is derived from an EMBL/GenBank/DDBJ whole genome shotgun (WGS) entry which is preliminary data.</text>
</comment>
<comment type="similarity">
    <text evidence="2">Belongs to the glycosyl hydrolase 29 family.</text>
</comment>
<sequence length="512" mass="58468">MKNTLLIGVLVAALFVSCAKQKETQDIEKKSIQSFEPTIESLQNYECPEWFRDAKFGIYMHWGAYSVAEQGEWYARRLYVEDRPEYKHHLETYGHPSKFGYKDFIPMWKAENFNPDELVALFKRAGAKYFTPCAVHHDNFDLWNSKHHKWNAVNMGPKKDLIGMWREATLKAGLRFGVTTHLSRSYSWLNTANGADSEGPMKGVPYDGAQGEGEGLYPPKHDDTHTRAPFNAPKEWRDLWANRLKDLIDNYHPDLLYFDCAVPFRGDDGGKTGMDVISHLYNHSIKNHNGTNEAVMTIKDRPWQGLYADGMATLDFERGKASHILSEPWQTDDSMGPWGYNVNRPYTTSATLIDKLIDIVSKNGNMLLNVPIKADGTLDETATSILEDMGKWLAVNGEGIYGTRPWYTFGEGPTHHMPHFTKKSPYGKKDIRFTVKDNYLYAFVLDWPGDNTEILIEKITKLNTRVGEIKSIELLGYDGEIKWKAGPDGLVINTPDQKPNDFAYTFKIELKE</sequence>
<dbReference type="InterPro" id="IPR057739">
    <property type="entry name" value="Glyco_hydro_29_N"/>
</dbReference>
<dbReference type="Pfam" id="PF01120">
    <property type="entry name" value="Alpha_L_fucos"/>
    <property type="match status" value="1"/>
</dbReference>
<feature type="domain" description="Glycoside hydrolase family 29 N-terminal" evidence="7">
    <location>
        <begin position="29"/>
        <end position="398"/>
    </location>
</feature>
<dbReference type="SMART" id="SM00812">
    <property type="entry name" value="Alpha_L_fucos"/>
    <property type="match status" value="1"/>
</dbReference>
<evidence type="ECO:0000256" key="4">
    <source>
        <dbReference type="ARBA" id="ARBA00022729"/>
    </source>
</evidence>
<dbReference type="SUPFAM" id="SSF51445">
    <property type="entry name" value="(Trans)glycosidases"/>
    <property type="match status" value="1"/>
</dbReference>
<keyword evidence="10" id="KW-1185">Reference proteome</keyword>
<keyword evidence="4" id="KW-0732">Signal</keyword>
<evidence type="ECO:0000259" key="8">
    <source>
        <dbReference type="Pfam" id="PF16757"/>
    </source>
</evidence>
<evidence type="ECO:0000259" key="7">
    <source>
        <dbReference type="Pfam" id="PF01120"/>
    </source>
</evidence>